<reference evidence="1 2" key="1">
    <citation type="submission" date="2019-08" db="EMBL/GenBank/DDBJ databases">
        <title>Bacillus genomes from the desert of Cuatro Cienegas, Coahuila.</title>
        <authorList>
            <person name="Olmedo-Alvarez G."/>
        </authorList>
    </citation>
    <scope>NUCLEOTIDE SEQUENCE [LARGE SCALE GENOMIC DNA]</scope>
    <source>
        <strain evidence="1 2">CH98b_3T</strain>
    </source>
</reference>
<comment type="caution">
    <text evidence="1">The sequence shown here is derived from an EMBL/GenBank/DDBJ whole genome shotgun (WGS) entry which is preliminary data.</text>
</comment>
<evidence type="ECO:0000313" key="1">
    <source>
        <dbReference type="EMBL" id="TYS73514.1"/>
    </source>
</evidence>
<sequence length="87" mass="10418">MNFRFGQFQQNFGQLLKFFGQLFEIFGQNLKIFGHLELNRHHRPLFNYKCHPKPVSIPTCSSIRLINIGQHLHLIKPNNDNFQLQRR</sequence>
<name>A0A5D4THA9_9BACI</name>
<protein>
    <submittedName>
        <fullName evidence="1">Uncharacterized protein</fullName>
    </submittedName>
</protein>
<accession>A0A5D4THA9</accession>
<dbReference type="AlphaFoldDB" id="A0A5D4THA9"/>
<gene>
    <name evidence="1" type="ORF">FZC75_04065</name>
</gene>
<dbReference type="Proteomes" id="UP000324517">
    <property type="component" value="Unassembled WGS sequence"/>
</dbReference>
<evidence type="ECO:0000313" key="2">
    <source>
        <dbReference type="Proteomes" id="UP000324517"/>
    </source>
</evidence>
<dbReference type="EMBL" id="VTET01000002">
    <property type="protein sequence ID" value="TYS73514.1"/>
    <property type="molecule type" value="Genomic_DNA"/>
</dbReference>
<proteinExistence type="predicted"/>
<organism evidence="1 2">
    <name type="scientific">Sutcliffiella horikoshii</name>
    <dbReference type="NCBI Taxonomy" id="79883"/>
    <lineage>
        <taxon>Bacteria</taxon>
        <taxon>Bacillati</taxon>
        <taxon>Bacillota</taxon>
        <taxon>Bacilli</taxon>
        <taxon>Bacillales</taxon>
        <taxon>Bacillaceae</taxon>
        <taxon>Sutcliffiella</taxon>
    </lineage>
</organism>